<dbReference type="EMBL" id="BGPR01020929">
    <property type="protein sequence ID" value="GBN85757.1"/>
    <property type="molecule type" value="Genomic_DNA"/>
</dbReference>
<dbReference type="PANTHER" id="PTHR47331:SF1">
    <property type="entry name" value="GAG-LIKE PROTEIN"/>
    <property type="match status" value="1"/>
</dbReference>
<evidence type="ECO:0000313" key="3">
    <source>
        <dbReference type="Proteomes" id="UP000499080"/>
    </source>
</evidence>
<dbReference type="Proteomes" id="UP000499080">
    <property type="component" value="Unassembled WGS sequence"/>
</dbReference>
<gene>
    <name evidence="2" type="ORF">AVEN_157403_1</name>
    <name evidence="1" type="ORF">AVEN_198681_1</name>
</gene>
<protein>
    <submittedName>
        <fullName evidence="1">Uncharacterized protein</fullName>
    </submittedName>
</protein>
<evidence type="ECO:0000313" key="2">
    <source>
        <dbReference type="EMBL" id="GBN85757.1"/>
    </source>
</evidence>
<dbReference type="AlphaFoldDB" id="A0A4Y2SDU7"/>
<dbReference type="EMBL" id="BGPR01020922">
    <property type="protein sequence ID" value="GBN85746.1"/>
    <property type="molecule type" value="Genomic_DNA"/>
</dbReference>
<name>A0A4Y2SDU7_ARAVE</name>
<organism evidence="1 3">
    <name type="scientific">Araneus ventricosus</name>
    <name type="common">Orbweaver spider</name>
    <name type="synonym">Epeira ventricosa</name>
    <dbReference type="NCBI Taxonomy" id="182803"/>
    <lineage>
        <taxon>Eukaryota</taxon>
        <taxon>Metazoa</taxon>
        <taxon>Ecdysozoa</taxon>
        <taxon>Arthropoda</taxon>
        <taxon>Chelicerata</taxon>
        <taxon>Arachnida</taxon>
        <taxon>Araneae</taxon>
        <taxon>Araneomorphae</taxon>
        <taxon>Entelegynae</taxon>
        <taxon>Araneoidea</taxon>
        <taxon>Araneidae</taxon>
        <taxon>Araneus</taxon>
    </lineage>
</organism>
<accession>A0A4Y2SDU7</accession>
<dbReference type="PANTHER" id="PTHR47331">
    <property type="entry name" value="PHD-TYPE DOMAIN-CONTAINING PROTEIN"/>
    <property type="match status" value="1"/>
</dbReference>
<proteinExistence type="predicted"/>
<dbReference type="OrthoDB" id="6424433at2759"/>
<evidence type="ECO:0000313" key="1">
    <source>
        <dbReference type="EMBL" id="GBN85746.1"/>
    </source>
</evidence>
<reference evidence="1 3" key="1">
    <citation type="journal article" date="2019" name="Sci. Rep.">
        <title>Orb-weaving spider Araneus ventricosus genome elucidates the spidroin gene catalogue.</title>
        <authorList>
            <person name="Kono N."/>
            <person name="Nakamura H."/>
            <person name="Ohtoshi R."/>
            <person name="Moran D.A.P."/>
            <person name="Shinohara A."/>
            <person name="Yoshida Y."/>
            <person name="Fujiwara M."/>
            <person name="Mori M."/>
            <person name="Tomita M."/>
            <person name="Arakawa K."/>
        </authorList>
    </citation>
    <scope>NUCLEOTIDE SEQUENCE [LARGE SCALE GENOMIC DNA]</scope>
</reference>
<sequence>MELLAALVRLRPARLTNSVIEALNWKEVKCYYWSDSTTVLAWISREESWSVFARNRVQEIRKLTSPLAWNHIDGELNHTNMPSRGCTATQLMSLR</sequence>
<keyword evidence="3" id="KW-1185">Reference proteome</keyword>
<comment type="caution">
    <text evidence="1">The sequence shown here is derived from an EMBL/GenBank/DDBJ whole genome shotgun (WGS) entry which is preliminary data.</text>
</comment>